<evidence type="ECO:0000313" key="2">
    <source>
        <dbReference type="EMBL" id="CAH0416250.1"/>
    </source>
</evidence>
<keyword evidence="3" id="KW-1185">Reference proteome</keyword>
<feature type="transmembrane region" description="Helical" evidence="1">
    <location>
        <begin position="324"/>
        <end position="341"/>
    </location>
</feature>
<comment type="caution">
    <text evidence="2">The sequence shown here is derived from an EMBL/GenBank/DDBJ whole genome shotgun (WGS) entry which is preliminary data.</text>
</comment>
<feature type="transmembrane region" description="Helical" evidence="1">
    <location>
        <begin position="12"/>
        <end position="31"/>
    </location>
</feature>
<sequence>MNIYNLLWRRYYKTLVTGMVLILGIFIYQTSSQINEWHSTNRFMQSQTFKDGYANDLKALNGYAHKTQRQRERINDNRNFILADNEANHPLSEAQFVKRGLQFFTPYAHLQPHPSYSYLENGGMRDNGWFVAEMIIPIGLICIVVLMSLLAEDNAQNFNLFLASTRFKRSKVMLAKMTLLVGLPIVAIALGYGIYFASVYFAIPTEYYNIGSKVADFGQLFNAFGWGLFASMIVCLSSVVIGKRFGSAILSTLFLLSLQLLSQAIAHTIGVKYQGMHTFNKFIQSPQVGVALIVVALIIAAITMRVFSHLSLERNDRFVMFSKFRWPLWWISVIYTGYVFFATTRDAGTPTEANIIVIVLWLVINITMYYFIFTPQTLRHPFKSIN</sequence>
<keyword evidence="1" id="KW-1133">Transmembrane helix</keyword>
<organism evidence="2 3">
    <name type="scientific">Periweissella fabaria</name>
    <dbReference type="NCBI Taxonomy" id="546157"/>
    <lineage>
        <taxon>Bacteria</taxon>
        <taxon>Bacillati</taxon>
        <taxon>Bacillota</taxon>
        <taxon>Bacilli</taxon>
        <taxon>Lactobacillales</taxon>
        <taxon>Lactobacillaceae</taxon>
        <taxon>Periweissella</taxon>
    </lineage>
</organism>
<gene>
    <name evidence="2" type="ORF">WFA24289_00549</name>
</gene>
<evidence type="ECO:0000256" key="1">
    <source>
        <dbReference type="SAM" id="Phobius"/>
    </source>
</evidence>
<accession>A0ABM8Z4H8</accession>
<protein>
    <recommendedName>
        <fullName evidence="4">ABC transporter permease</fullName>
    </recommendedName>
</protein>
<proteinExistence type="predicted"/>
<reference evidence="2 3" key="1">
    <citation type="submission" date="2021-11" db="EMBL/GenBank/DDBJ databases">
        <authorList>
            <person name="Depoorter E."/>
        </authorList>
    </citation>
    <scope>NUCLEOTIDE SEQUENCE [LARGE SCALE GENOMIC DNA]</scope>
    <source>
        <strain evidence="2 3">LMG 24289</strain>
    </source>
</reference>
<evidence type="ECO:0000313" key="3">
    <source>
        <dbReference type="Proteomes" id="UP000789707"/>
    </source>
</evidence>
<feature type="transmembrane region" description="Helical" evidence="1">
    <location>
        <begin position="129"/>
        <end position="151"/>
    </location>
</feature>
<feature type="transmembrane region" description="Helical" evidence="1">
    <location>
        <begin position="223"/>
        <end position="241"/>
    </location>
</feature>
<feature type="transmembrane region" description="Helical" evidence="1">
    <location>
        <begin position="248"/>
        <end position="269"/>
    </location>
</feature>
<keyword evidence="1" id="KW-0812">Transmembrane</keyword>
<keyword evidence="1" id="KW-0472">Membrane</keyword>
<name>A0ABM8Z4H8_9LACO</name>
<evidence type="ECO:0008006" key="4">
    <source>
        <dbReference type="Google" id="ProtNLM"/>
    </source>
</evidence>
<feature type="transmembrane region" description="Helical" evidence="1">
    <location>
        <begin position="172"/>
        <end position="203"/>
    </location>
</feature>
<feature type="transmembrane region" description="Helical" evidence="1">
    <location>
        <begin position="353"/>
        <end position="373"/>
    </location>
</feature>
<dbReference type="EMBL" id="CAKKNS010000001">
    <property type="protein sequence ID" value="CAH0416250.1"/>
    <property type="molecule type" value="Genomic_DNA"/>
</dbReference>
<dbReference type="RefSeq" id="WP_230096310.1">
    <property type="nucleotide sequence ID" value="NZ_CAKKNS010000001.1"/>
</dbReference>
<dbReference type="Proteomes" id="UP000789707">
    <property type="component" value="Unassembled WGS sequence"/>
</dbReference>
<feature type="transmembrane region" description="Helical" evidence="1">
    <location>
        <begin position="289"/>
        <end position="312"/>
    </location>
</feature>